<name>A0A381N5I0_9ZZZZ</name>
<accession>A0A381N5I0</accession>
<reference evidence="2" key="1">
    <citation type="submission" date="2018-05" db="EMBL/GenBank/DDBJ databases">
        <authorList>
            <person name="Lanie J.A."/>
            <person name="Ng W.-L."/>
            <person name="Kazmierczak K.M."/>
            <person name="Andrzejewski T.M."/>
            <person name="Davidsen T.M."/>
            <person name="Wayne K.J."/>
            <person name="Tettelin H."/>
            <person name="Glass J.I."/>
            <person name="Rusch D."/>
            <person name="Podicherti R."/>
            <person name="Tsui H.-C.T."/>
            <person name="Winkler M.E."/>
        </authorList>
    </citation>
    <scope>NUCLEOTIDE SEQUENCE</scope>
</reference>
<sequence length="417" mass="43768">MDLPHGSSISINGARLLERIAELAQIGAIENTQGCSRLAFSDADREGRDLVVTWMHDLGLAVTTDTVGNVVASTSNDGASGAVMAGSHIDTVGTGGRYDGNLGVLAGLEVIEATLAAGIDLQRPLAVAFFSNEEGSRYPPDMMGSLAYVGGMSVESVLNVEGADGTVVGEELERIGYRGSAPCPGAIPHAYVELHIEQGPVLDQAGLQIGVVEGVQGISWTELVITGQSNHAGTTPMALRRDSMVVAGQVTVAARAIALELGGSQVATVGSLTPHPNLVNVVPAHATMTVDLRNTDEKSLQLAEDQLRQRTAELAEAEGVEINSRTLARFEPVEFDDRVVDRIEQLATQRGLSTKRMPSGAGHDAQMMARICPTGMIFVPSVDGVSHNPAEHTDEEDLIAGAQLLADTLLALTEVAW</sequence>
<dbReference type="PIRSF" id="PIRSF001235">
    <property type="entry name" value="Amidase_carbamoylase"/>
    <property type="match status" value="1"/>
</dbReference>
<gene>
    <name evidence="2" type="ORF">METZ01_LOCUS2744</name>
</gene>
<keyword evidence="1" id="KW-0378">Hydrolase</keyword>
<dbReference type="GO" id="GO:0016813">
    <property type="term" value="F:hydrolase activity, acting on carbon-nitrogen (but not peptide) bonds, in linear amidines"/>
    <property type="evidence" value="ECO:0007669"/>
    <property type="project" value="InterPro"/>
</dbReference>
<dbReference type="Gene3D" id="3.40.630.10">
    <property type="entry name" value="Zn peptidases"/>
    <property type="match status" value="1"/>
</dbReference>
<dbReference type="InterPro" id="IPR010158">
    <property type="entry name" value="Amidase_Cbmase"/>
</dbReference>
<dbReference type="InterPro" id="IPR002933">
    <property type="entry name" value="Peptidase_M20"/>
</dbReference>
<dbReference type="Gene3D" id="3.30.70.360">
    <property type="match status" value="1"/>
</dbReference>
<dbReference type="NCBIfam" id="TIGR01879">
    <property type="entry name" value="hydantase"/>
    <property type="match status" value="1"/>
</dbReference>
<dbReference type="SUPFAM" id="SSF55031">
    <property type="entry name" value="Bacterial exopeptidase dimerisation domain"/>
    <property type="match status" value="1"/>
</dbReference>
<evidence type="ECO:0000313" key="2">
    <source>
        <dbReference type="EMBL" id="SUZ49890.1"/>
    </source>
</evidence>
<dbReference type="AlphaFoldDB" id="A0A381N5I0"/>
<dbReference type="SUPFAM" id="SSF53187">
    <property type="entry name" value="Zn-dependent exopeptidases"/>
    <property type="match status" value="1"/>
</dbReference>
<dbReference type="InterPro" id="IPR036264">
    <property type="entry name" value="Bact_exopeptidase_dim_dom"/>
</dbReference>
<evidence type="ECO:0008006" key="3">
    <source>
        <dbReference type="Google" id="ProtNLM"/>
    </source>
</evidence>
<dbReference type="Pfam" id="PF01546">
    <property type="entry name" value="Peptidase_M20"/>
    <property type="match status" value="1"/>
</dbReference>
<proteinExistence type="predicted"/>
<dbReference type="EMBL" id="UINC01000141">
    <property type="protein sequence ID" value="SUZ49890.1"/>
    <property type="molecule type" value="Genomic_DNA"/>
</dbReference>
<protein>
    <recommendedName>
        <fullName evidence="3">Peptidase M20 dimerisation domain-containing protein</fullName>
    </recommendedName>
</protein>
<organism evidence="2">
    <name type="scientific">marine metagenome</name>
    <dbReference type="NCBI Taxonomy" id="408172"/>
    <lineage>
        <taxon>unclassified sequences</taxon>
        <taxon>metagenomes</taxon>
        <taxon>ecological metagenomes</taxon>
    </lineage>
</organism>
<dbReference type="CDD" id="cd03884">
    <property type="entry name" value="M20_bAS"/>
    <property type="match status" value="1"/>
</dbReference>
<dbReference type="NCBIfam" id="NF006771">
    <property type="entry name" value="PRK09290.1-5"/>
    <property type="match status" value="1"/>
</dbReference>
<evidence type="ECO:0000256" key="1">
    <source>
        <dbReference type="ARBA" id="ARBA00022801"/>
    </source>
</evidence>
<dbReference type="PANTHER" id="PTHR32494:SF5">
    <property type="entry name" value="ALLANTOATE AMIDOHYDROLASE"/>
    <property type="match status" value="1"/>
</dbReference>
<dbReference type="PANTHER" id="PTHR32494">
    <property type="entry name" value="ALLANTOATE DEIMINASE-RELATED"/>
    <property type="match status" value="1"/>
</dbReference>